<dbReference type="Proteomes" id="UP000245626">
    <property type="component" value="Unassembled WGS sequence"/>
</dbReference>
<accession>A0ACD0NYS3</accession>
<proteinExistence type="predicted"/>
<evidence type="ECO:0000313" key="1">
    <source>
        <dbReference type="EMBL" id="PWN50922.1"/>
    </source>
</evidence>
<protein>
    <submittedName>
        <fullName evidence="1">Uncharacterized protein</fullName>
    </submittedName>
</protein>
<evidence type="ECO:0000313" key="2">
    <source>
        <dbReference type="Proteomes" id="UP000245626"/>
    </source>
</evidence>
<keyword evidence="2" id="KW-1185">Reference proteome</keyword>
<dbReference type="EMBL" id="KZ819886">
    <property type="protein sequence ID" value="PWN50922.1"/>
    <property type="molecule type" value="Genomic_DNA"/>
</dbReference>
<organism evidence="1 2">
    <name type="scientific">Violaceomyces palustris</name>
    <dbReference type="NCBI Taxonomy" id="1673888"/>
    <lineage>
        <taxon>Eukaryota</taxon>
        <taxon>Fungi</taxon>
        <taxon>Dikarya</taxon>
        <taxon>Basidiomycota</taxon>
        <taxon>Ustilaginomycotina</taxon>
        <taxon>Ustilaginomycetes</taxon>
        <taxon>Violaceomycetales</taxon>
        <taxon>Violaceomycetaceae</taxon>
        <taxon>Violaceomyces</taxon>
    </lineage>
</organism>
<gene>
    <name evidence="1" type="ORF">IE53DRAFT_74158</name>
</gene>
<sequence length="64" mass="6997">MDDFLFIDSFFVFFLFCFPFGQFESGISGIVGVGGIRNKMRRSKRGGATVERSGLAGIGDILLV</sequence>
<reference evidence="1 2" key="1">
    <citation type="journal article" date="2018" name="Mol. Biol. Evol.">
        <title>Broad Genomic Sampling Reveals a Smut Pathogenic Ancestry of the Fungal Clade Ustilaginomycotina.</title>
        <authorList>
            <person name="Kijpornyongpan T."/>
            <person name="Mondo S.J."/>
            <person name="Barry K."/>
            <person name="Sandor L."/>
            <person name="Lee J."/>
            <person name="Lipzen A."/>
            <person name="Pangilinan J."/>
            <person name="LaButti K."/>
            <person name="Hainaut M."/>
            <person name="Henrissat B."/>
            <person name="Grigoriev I.V."/>
            <person name="Spatafora J.W."/>
            <person name="Aime M.C."/>
        </authorList>
    </citation>
    <scope>NUCLEOTIDE SEQUENCE [LARGE SCALE GENOMIC DNA]</scope>
    <source>
        <strain evidence="1 2">SA 807</strain>
    </source>
</reference>
<name>A0ACD0NYS3_9BASI</name>